<keyword evidence="2" id="KW-1185">Reference proteome</keyword>
<dbReference type="AlphaFoldDB" id="A0A9P5V723"/>
<reference evidence="1" key="1">
    <citation type="journal article" date="2020" name="Fungal Divers.">
        <title>Resolving the Mortierellaceae phylogeny through synthesis of multi-gene phylogenetics and phylogenomics.</title>
        <authorList>
            <person name="Vandepol N."/>
            <person name="Liber J."/>
            <person name="Desiro A."/>
            <person name="Na H."/>
            <person name="Kennedy M."/>
            <person name="Barry K."/>
            <person name="Grigoriev I.V."/>
            <person name="Miller A.N."/>
            <person name="O'Donnell K."/>
            <person name="Stajich J.E."/>
            <person name="Bonito G."/>
        </authorList>
    </citation>
    <scope>NUCLEOTIDE SEQUENCE</scope>
    <source>
        <strain evidence="1">NRRL 6426</strain>
    </source>
</reference>
<dbReference type="OrthoDB" id="2444617at2759"/>
<evidence type="ECO:0000313" key="1">
    <source>
        <dbReference type="EMBL" id="KAF9141525.1"/>
    </source>
</evidence>
<proteinExistence type="predicted"/>
<dbReference type="PANTHER" id="PTHR47679">
    <property type="entry name" value="PROTEIN TORNADO 1"/>
    <property type="match status" value="1"/>
</dbReference>
<dbReference type="Proteomes" id="UP000748756">
    <property type="component" value="Unassembled WGS sequence"/>
</dbReference>
<dbReference type="PANTHER" id="PTHR47679:SF2">
    <property type="entry name" value="C-TERMINAL OF ROC (COR) DOMAIN-CONTAINING PROTEIN"/>
    <property type="match status" value="1"/>
</dbReference>
<sequence>MPLRFAYRPDTITIAETTPSMWSTEVLPGSIPMPSPSPRADQHFSAMSPRQLTRQNTILQSTSVSPAEKDTLQQSAALYESYIEAMKNGQKEKADLILGNFEQCLSELKAPMARSNDLQQQMSEMKQQMDSIIQNQQLMLQKQDQTLDRLATMRRQLQTILTATYELHEYPIPRLFIILPKDTSAWDRVSLFNNEFQLYFLCECGEHTKVLNGDTNIPHHIHLAKHEGYDLKRPTEFFQKYGKYMLALLEMIKYGVTIAGFAVPALAAVSAPGAIDMFQNSLDTISQSAVNQSIEYLQSLSSKDPQEQDAAEAESFIGQEALEGADLRHLEAFIKAKDQHRALGNLYRIVTQQGHVKWVCINHYRLAYKEQDQQAFATAVELNGGHYDPHLGKVSVKLGSKIRAAGFFDALTKARRLDELIVIFDWEYTMSDLEAFGDTLKSSKNEDN</sequence>
<accession>A0A9P5V723</accession>
<name>A0A9P5V723_9FUNG</name>
<dbReference type="EMBL" id="JAAAUQ010001221">
    <property type="protein sequence ID" value="KAF9141525.1"/>
    <property type="molecule type" value="Genomic_DNA"/>
</dbReference>
<organism evidence="1 2">
    <name type="scientific">Linnemannia schmuckeri</name>
    <dbReference type="NCBI Taxonomy" id="64567"/>
    <lineage>
        <taxon>Eukaryota</taxon>
        <taxon>Fungi</taxon>
        <taxon>Fungi incertae sedis</taxon>
        <taxon>Mucoromycota</taxon>
        <taxon>Mortierellomycotina</taxon>
        <taxon>Mortierellomycetes</taxon>
        <taxon>Mortierellales</taxon>
        <taxon>Mortierellaceae</taxon>
        <taxon>Linnemannia</taxon>
    </lineage>
</organism>
<gene>
    <name evidence="1" type="ORF">BG015_001261</name>
</gene>
<comment type="caution">
    <text evidence="1">The sequence shown here is derived from an EMBL/GenBank/DDBJ whole genome shotgun (WGS) entry which is preliminary data.</text>
</comment>
<protein>
    <submittedName>
        <fullName evidence="1">Uncharacterized protein</fullName>
    </submittedName>
</protein>
<evidence type="ECO:0000313" key="2">
    <source>
        <dbReference type="Proteomes" id="UP000748756"/>
    </source>
</evidence>